<dbReference type="HOGENOM" id="CLU_2480406_0_0_9"/>
<dbReference type="PATRIC" id="fig|44252.3.peg.6246"/>
<keyword evidence="2" id="KW-1185">Reference proteome</keyword>
<organism evidence="1 2">
    <name type="scientific">Paenibacillus macerans</name>
    <name type="common">Bacillus macerans</name>
    <dbReference type="NCBI Taxonomy" id="44252"/>
    <lineage>
        <taxon>Bacteria</taxon>
        <taxon>Bacillati</taxon>
        <taxon>Bacillota</taxon>
        <taxon>Bacilli</taxon>
        <taxon>Bacillales</taxon>
        <taxon>Paenibacillaceae</taxon>
        <taxon>Paenibacillus</taxon>
    </lineage>
</organism>
<dbReference type="AlphaFoldDB" id="A0A090Y2F6"/>
<dbReference type="Proteomes" id="UP000029278">
    <property type="component" value="Unassembled WGS sequence"/>
</dbReference>
<dbReference type="EMBL" id="JMQA01000053">
    <property type="protein sequence ID" value="KFM92928.1"/>
    <property type="molecule type" value="Genomic_DNA"/>
</dbReference>
<name>A0A090Y2F6_PAEMA</name>
<gene>
    <name evidence="1" type="ORF">DJ90_2941</name>
</gene>
<dbReference type="GeneID" id="77012416"/>
<proteinExistence type="predicted"/>
<accession>A0A090Y2F6</accession>
<dbReference type="STRING" id="44252.DJ90_2941"/>
<reference evidence="1 2" key="1">
    <citation type="submission" date="2014-04" db="EMBL/GenBank/DDBJ databases">
        <authorList>
            <person name="Bishop-Lilly K.A."/>
            <person name="Broomall S.M."/>
            <person name="Chain P.S."/>
            <person name="Chertkov O."/>
            <person name="Coyne S.R."/>
            <person name="Daligault H.E."/>
            <person name="Davenport K.W."/>
            <person name="Erkkila T."/>
            <person name="Frey K.G."/>
            <person name="Gibbons H.S."/>
            <person name="Gu W."/>
            <person name="Jaissle J."/>
            <person name="Johnson S.L."/>
            <person name="Koroleva G.I."/>
            <person name="Ladner J.T."/>
            <person name="Lo C.-C."/>
            <person name="Minogue T.D."/>
            <person name="Munk C."/>
            <person name="Palacios G.F."/>
            <person name="Redden C.L."/>
            <person name="Rosenzweig C.N."/>
            <person name="Scholz M.B."/>
            <person name="Teshima H."/>
            <person name="Xu Y."/>
        </authorList>
    </citation>
    <scope>NUCLEOTIDE SEQUENCE [LARGE SCALE GENOMIC DNA]</scope>
    <source>
        <strain evidence="1 2">8244</strain>
    </source>
</reference>
<evidence type="ECO:0000313" key="2">
    <source>
        <dbReference type="Proteomes" id="UP000029278"/>
    </source>
</evidence>
<comment type="caution">
    <text evidence="1">The sequence shown here is derived from an EMBL/GenBank/DDBJ whole genome shotgun (WGS) entry which is preliminary data.</text>
</comment>
<evidence type="ECO:0000313" key="1">
    <source>
        <dbReference type="EMBL" id="KFM92928.1"/>
    </source>
</evidence>
<sequence length="87" mass="9965">MNMAVKTFAGWKGEIFDEYVQVGDVVDQEMIDYFMNSLPPVVYGPRLCQAGSVEDYVNGRATYLTFEHTAEGWVYRGYCYRGETTAR</sequence>
<protein>
    <submittedName>
        <fullName evidence="1">Uncharacterized protein</fullName>
    </submittedName>
</protein>
<dbReference type="RefSeq" id="WP_051985617.1">
    <property type="nucleotide sequence ID" value="NZ_BOSD01000003.1"/>
</dbReference>